<name>A0A0L0HFN1_SPIPD</name>
<accession>A0A0L0HFN1</accession>
<keyword evidence="4" id="KW-1185">Reference proteome</keyword>
<proteinExistence type="predicted"/>
<evidence type="ECO:0000313" key="3">
    <source>
        <dbReference type="EMBL" id="KNC99578.1"/>
    </source>
</evidence>
<dbReference type="EMBL" id="KQ257457">
    <property type="protein sequence ID" value="KNC99578.1"/>
    <property type="molecule type" value="Genomic_DNA"/>
</dbReference>
<evidence type="ECO:0000313" key="4">
    <source>
        <dbReference type="Proteomes" id="UP000053201"/>
    </source>
</evidence>
<dbReference type="Pfam" id="PF00571">
    <property type="entry name" value="CBS"/>
    <property type="match status" value="1"/>
</dbReference>
<evidence type="ECO:0000259" key="2">
    <source>
        <dbReference type="PROSITE" id="PS51371"/>
    </source>
</evidence>
<dbReference type="GeneID" id="27688390"/>
<dbReference type="AlphaFoldDB" id="A0A0L0HFN1"/>
<dbReference type="InterPro" id="IPR046342">
    <property type="entry name" value="CBS_dom_sf"/>
</dbReference>
<keyword evidence="1" id="KW-0129">CBS domain</keyword>
<dbReference type="Gene3D" id="3.10.580.10">
    <property type="entry name" value="CBS-domain"/>
    <property type="match status" value="1"/>
</dbReference>
<dbReference type="VEuPathDB" id="FungiDB:SPPG_04967"/>
<dbReference type="PROSITE" id="PS51371">
    <property type="entry name" value="CBS"/>
    <property type="match status" value="1"/>
</dbReference>
<dbReference type="RefSeq" id="XP_016607618.1">
    <property type="nucleotide sequence ID" value="XM_016753206.1"/>
</dbReference>
<feature type="domain" description="CBS" evidence="2">
    <location>
        <begin position="53"/>
        <end position="115"/>
    </location>
</feature>
<dbReference type="Proteomes" id="UP000053201">
    <property type="component" value="Unassembled WGS sequence"/>
</dbReference>
<gene>
    <name evidence="3" type="ORF">SPPG_04967</name>
</gene>
<dbReference type="OrthoDB" id="10308419at2759"/>
<reference evidence="3 4" key="1">
    <citation type="submission" date="2009-08" db="EMBL/GenBank/DDBJ databases">
        <title>The Genome Sequence of Spizellomyces punctatus strain DAOM BR117.</title>
        <authorList>
            <consortium name="The Broad Institute Genome Sequencing Platform"/>
            <person name="Russ C."/>
            <person name="Cuomo C."/>
            <person name="Shea T."/>
            <person name="Young S.K."/>
            <person name="Zeng Q."/>
            <person name="Koehrsen M."/>
            <person name="Haas B."/>
            <person name="Borodovsky M."/>
            <person name="Guigo R."/>
            <person name="Alvarado L."/>
            <person name="Berlin A."/>
            <person name="Bochicchio J."/>
            <person name="Borenstein D."/>
            <person name="Chapman S."/>
            <person name="Chen Z."/>
            <person name="Engels R."/>
            <person name="Freedman E."/>
            <person name="Gellesch M."/>
            <person name="Goldberg J."/>
            <person name="Griggs A."/>
            <person name="Gujja S."/>
            <person name="Heiman D."/>
            <person name="Hepburn T."/>
            <person name="Howarth C."/>
            <person name="Jen D."/>
            <person name="Larson L."/>
            <person name="Lewis B."/>
            <person name="Mehta T."/>
            <person name="Park D."/>
            <person name="Pearson M."/>
            <person name="Roberts A."/>
            <person name="Saif S."/>
            <person name="Shenoy N."/>
            <person name="Sisk P."/>
            <person name="Stolte C."/>
            <person name="Sykes S."/>
            <person name="Thomson T."/>
            <person name="Walk T."/>
            <person name="White J."/>
            <person name="Yandava C."/>
            <person name="Burger G."/>
            <person name="Gray M.W."/>
            <person name="Holland P.W.H."/>
            <person name="King N."/>
            <person name="Lang F.B.F."/>
            <person name="Roger A.J."/>
            <person name="Ruiz-Trillo I."/>
            <person name="Lander E."/>
            <person name="Nusbaum C."/>
        </authorList>
    </citation>
    <scope>NUCLEOTIDE SEQUENCE [LARGE SCALE GENOMIC DNA]</scope>
    <source>
        <strain evidence="3 4">DAOM BR117</strain>
    </source>
</reference>
<protein>
    <recommendedName>
        <fullName evidence="2">CBS domain-containing protein</fullName>
    </recommendedName>
</protein>
<evidence type="ECO:0000256" key="1">
    <source>
        <dbReference type="PROSITE-ProRule" id="PRU00703"/>
    </source>
</evidence>
<sequence length="392" mass="43568">MSKLATNSLTDLLGTTPLHKLLDSIPTHSCSKHSNKLEHCAHGLISDGTGDDMQKTDLVAVEKDTSIGQVLEVLRRHDLCFLPVYEMTADNKRRYLSTVSFLDIFTLFGLSPISEEAGLQFDERNRDKSSFFDKKVSSIISLTPQSAKLNIQTPNNPIRKSFDILKSRLNDRALIRFNASTPATLTKDDLGESLEAPLDQLRVITQSDLIRWLHPFLKDTAMSSHLARMTAKDLYLHAKKYDTNTGEGIPEFAVHSFTPTMMFSIPLTRDLTAAAAFRALWDRKLPCCALVCPSTGRLEAEWSAFALRGLHPLNVSSMLKPALQFLKETGQEDVLTVVFEDDGFLDVVDKVVRGGARQVWIVDSCRRPVGVITCGDLVAAVCTAVEREAMEE</sequence>
<dbReference type="STRING" id="645134.A0A0L0HFN1"/>
<dbReference type="SUPFAM" id="SSF54631">
    <property type="entry name" value="CBS-domain pair"/>
    <property type="match status" value="2"/>
</dbReference>
<dbReference type="InParanoid" id="A0A0L0HFN1"/>
<organism evidence="3 4">
    <name type="scientific">Spizellomyces punctatus (strain DAOM BR117)</name>
    <dbReference type="NCBI Taxonomy" id="645134"/>
    <lineage>
        <taxon>Eukaryota</taxon>
        <taxon>Fungi</taxon>
        <taxon>Fungi incertae sedis</taxon>
        <taxon>Chytridiomycota</taxon>
        <taxon>Chytridiomycota incertae sedis</taxon>
        <taxon>Chytridiomycetes</taxon>
        <taxon>Spizellomycetales</taxon>
        <taxon>Spizellomycetaceae</taxon>
        <taxon>Spizellomyces</taxon>
    </lineage>
</organism>
<dbReference type="InterPro" id="IPR000644">
    <property type="entry name" value="CBS_dom"/>
</dbReference>